<evidence type="ECO:0000256" key="2">
    <source>
        <dbReference type="ARBA" id="ARBA00022737"/>
    </source>
</evidence>
<dbReference type="InterPro" id="IPR013087">
    <property type="entry name" value="Znf_C2H2_type"/>
</dbReference>
<comment type="caution">
    <text evidence="9">The sequence shown here is derived from an EMBL/GenBank/DDBJ whole genome shotgun (WGS) entry which is preliminary data.</text>
</comment>
<evidence type="ECO:0000256" key="7">
    <source>
        <dbReference type="SAM" id="MobiDB-lite"/>
    </source>
</evidence>
<evidence type="ECO:0000256" key="1">
    <source>
        <dbReference type="ARBA" id="ARBA00022723"/>
    </source>
</evidence>
<dbReference type="PROSITE" id="PS00028">
    <property type="entry name" value="ZINC_FINGER_C2H2_1"/>
    <property type="match status" value="7"/>
</dbReference>
<sequence>MGKRSAYNEAPEVLLPKRSRIDNGLTSTLQLDLTKTTDKPDLPAEDDDADGDSAVSSPASTADAETPATAATTPRGKFPSDLKTLVCTWPGCSRSFNRPSRLRDHLNSHLDYRPFKCSYDGCDKQYVESKHLKQHIKAAHTQELKYLCPRPGCGKSFVTGTRLRRHQAVHEGADRFRCAECGQSFRKKETLHKHHRKEHLHVPAHECPHPGCTEAFDHKPRLRRHFERAHGEIRFWCGECEASTAEDGTVQRVGFVSQALLDAHAKKEHQDCIFCDYKSATRWQLDLHVEVHHSGKSVEDRRVHECGYQGCSKRFTQSASLHSHVRSAHLGVRFVCGQVELNGPALEGWSNDQGCGAGLVSRARLEDHVRFVHLGQTRPRISLPEPKRDETDFIDDLCGATNEAKRNLACPSCPERFIRYHDLNLHLSRDHGDGEEEKLMELLTPSQEPVPIDPLFEQASFYEATQEDGIFAAQMDYGPPADDWAIDEAAMLLLTRDPPAG</sequence>
<dbReference type="SUPFAM" id="SSF57667">
    <property type="entry name" value="beta-beta-alpha zinc fingers"/>
    <property type="match status" value="4"/>
</dbReference>
<keyword evidence="3 6" id="KW-0863">Zinc-finger</keyword>
<dbReference type="EMBL" id="NJES01000918">
    <property type="protein sequence ID" value="PHH68632.1"/>
    <property type="molecule type" value="Genomic_DNA"/>
</dbReference>
<feature type="domain" description="C2H2-type" evidence="8">
    <location>
        <begin position="176"/>
        <end position="206"/>
    </location>
</feature>
<dbReference type="PANTHER" id="PTHR14003">
    <property type="entry name" value="TRANSCRIPTIONAL REPRESSOR PROTEIN YY"/>
    <property type="match status" value="1"/>
</dbReference>
<evidence type="ECO:0000256" key="5">
    <source>
        <dbReference type="ARBA" id="ARBA00044085"/>
    </source>
</evidence>
<proteinExistence type="predicted"/>
<dbReference type="GO" id="GO:0000981">
    <property type="term" value="F:DNA-binding transcription factor activity, RNA polymerase II-specific"/>
    <property type="evidence" value="ECO:0007669"/>
    <property type="project" value="UniProtKB-ARBA"/>
</dbReference>
<dbReference type="InterPro" id="IPR036236">
    <property type="entry name" value="Znf_C2H2_sf"/>
</dbReference>
<feature type="domain" description="C2H2-type" evidence="8">
    <location>
        <begin position="146"/>
        <end position="175"/>
    </location>
</feature>
<keyword evidence="1" id="KW-0479">Metal-binding</keyword>
<accession>A0A2C5YMU5</accession>
<dbReference type="AlphaFoldDB" id="A0A2C5YMU5"/>
<gene>
    <name evidence="9" type="ORF">CDD80_7379</name>
</gene>
<feature type="domain" description="C2H2-type" evidence="8">
    <location>
        <begin position="205"/>
        <end position="235"/>
    </location>
</feature>
<feature type="domain" description="C2H2-type" evidence="8">
    <location>
        <begin position="115"/>
        <end position="145"/>
    </location>
</feature>
<feature type="compositionally biased region" description="Low complexity" evidence="7">
    <location>
        <begin position="52"/>
        <end position="74"/>
    </location>
</feature>
<dbReference type="GO" id="GO:0005667">
    <property type="term" value="C:transcription regulator complex"/>
    <property type="evidence" value="ECO:0007669"/>
    <property type="project" value="TreeGrafter"/>
</dbReference>
<keyword evidence="10" id="KW-1185">Reference proteome</keyword>
<dbReference type="OrthoDB" id="4748970at2759"/>
<feature type="domain" description="C2H2-type" evidence="8">
    <location>
        <begin position="304"/>
        <end position="334"/>
    </location>
</feature>
<protein>
    <recommendedName>
        <fullName evidence="5">C2H2 type master regulator of conidiophore development brlA</fullName>
    </recommendedName>
</protein>
<evidence type="ECO:0000313" key="9">
    <source>
        <dbReference type="EMBL" id="PHH68632.1"/>
    </source>
</evidence>
<feature type="region of interest" description="Disordered" evidence="7">
    <location>
        <begin position="1"/>
        <end position="76"/>
    </location>
</feature>
<feature type="compositionally biased region" description="Low complexity" evidence="7">
    <location>
        <begin position="25"/>
        <end position="34"/>
    </location>
</feature>
<evidence type="ECO:0000256" key="3">
    <source>
        <dbReference type="ARBA" id="ARBA00022771"/>
    </source>
</evidence>
<organism evidence="9 10">
    <name type="scientific">Ophiocordyceps camponoti-rufipedis</name>
    <dbReference type="NCBI Taxonomy" id="2004952"/>
    <lineage>
        <taxon>Eukaryota</taxon>
        <taxon>Fungi</taxon>
        <taxon>Dikarya</taxon>
        <taxon>Ascomycota</taxon>
        <taxon>Pezizomycotina</taxon>
        <taxon>Sordariomycetes</taxon>
        <taxon>Hypocreomycetidae</taxon>
        <taxon>Hypocreales</taxon>
        <taxon>Ophiocordycipitaceae</taxon>
        <taxon>Ophiocordyceps</taxon>
    </lineage>
</organism>
<dbReference type="Proteomes" id="UP000226431">
    <property type="component" value="Unassembled WGS sequence"/>
</dbReference>
<evidence type="ECO:0000313" key="10">
    <source>
        <dbReference type="Proteomes" id="UP000226431"/>
    </source>
</evidence>
<dbReference type="Pfam" id="PF00096">
    <property type="entry name" value="zf-C2H2"/>
    <property type="match status" value="3"/>
</dbReference>
<dbReference type="STRING" id="2004952.A0A2C5YMU5"/>
<dbReference type="FunFam" id="3.30.160.60:FF:000125">
    <property type="entry name" value="Putative zinc finger protein 143"/>
    <property type="match status" value="1"/>
</dbReference>
<dbReference type="PANTHER" id="PTHR14003:SF19">
    <property type="entry name" value="YY2 TRANSCRIPTION FACTOR"/>
    <property type="match status" value="1"/>
</dbReference>
<dbReference type="GO" id="GO:0000978">
    <property type="term" value="F:RNA polymerase II cis-regulatory region sequence-specific DNA binding"/>
    <property type="evidence" value="ECO:0007669"/>
    <property type="project" value="TreeGrafter"/>
</dbReference>
<evidence type="ECO:0000259" key="8">
    <source>
        <dbReference type="PROSITE" id="PS50157"/>
    </source>
</evidence>
<dbReference type="SMART" id="SM00355">
    <property type="entry name" value="ZnF_C2H2"/>
    <property type="match status" value="9"/>
</dbReference>
<dbReference type="Gene3D" id="3.30.160.60">
    <property type="entry name" value="Classic Zinc Finger"/>
    <property type="match status" value="6"/>
</dbReference>
<keyword evidence="2" id="KW-0677">Repeat</keyword>
<dbReference type="GO" id="GO:0000785">
    <property type="term" value="C:chromatin"/>
    <property type="evidence" value="ECO:0007669"/>
    <property type="project" value="TreeGrafter"/>
</dbReference>
<dbReference type="PROSITE" id="PS50157">
    <property type="entry name" value="ZINC_FINGER_C2H2_2"/>
    <property type="match status" value="6"/>
</dbReference>
<keyword evidence="4" id="KW-0862">Zinc</keyword>
<name>A0A2C5YMU5_9HYPO</name>
<dbReference type="GO" id="GO:0008270">
    <property type="term" value="F:zinc ion binding"/>
    <property type="evidence" value="ECO:0007669"/>
    <property type="project" value="UniProtKB-KW"/>
</dbReference>
<reference evidence="9 10" key="1">
    <citation type="submission" date="2017-06" db="EMBL/GenBank/DDBJ databases">
        <title>Ant-infecting Ophiocordyceps genomes reveal a high diversity of potential behavioral manipulation genes and a possible major role for enterotoxins.</title>
        <authorList>
            <person name="De Bekker C."/>
            <person name="Evans H.C."/>
            <person name="Brachmann A."/>
            <person name="Hughes D.P."/>
        </authorList>
    </citation>
    <scope>NUCLEOTIDE SEQUENCE [LARGE SCALE GENOMIC DNA]</scope>
    <source>
        <strain evidence="9 10">Map16</strain>
    </source>
</reference>
<evidence type="ECO:0000256" key="6">
    <source>
        <dbReference type="PROSITE-ProRule" id="PRU00042"/>
    </source>
</evidence>
<feature type="domain" description="C2H2-type" evidence="8">
    <location>
        <begin position="85"/>
        <end position="114"/>
    </location>
</feature>
<evidence type="ECO:0000256" key="4">
    <source>
        <dbReference type="ARBA" id="ARBA00022833"/>
    </source>
</evidence>